<evidence type="ECO:0000313" key="2">
    <source>
        <dbReference type="Proteomes" id="UP000305539"/>
    </source>
</evidence>
<dbReference type="EMBL" id="SWJE01000013">
    <property type="protein sequence ID" value="TKC83954.1"/>
    <property type="molecule type" value="Genomic_DNA"/>
</dbReference>
<proteinExistence type="predicted"/>
<name>A0A4U1HW12_9BURK</name>
<reference evidence="1 2" key="1">
    <citation type="submission" date="2019-04" db="EMBL/GenBank/DDBJ databases">
        <title>Trinickia sp. 7GSK02, isolated from subtropical forest soil.</title>
        <authorList>
            <person name="Gao Z.-H."/>
            <person name="Qiu L.-H."/>
        </authorList>
    </citation>
    <scope>NUCLEOTIDE SEQUENCE [LARGE SCALE GENOMIC DNA]</scope>
    <source>
        <strain evidence="1 2">7GSK02</strain>
    </source>
</reference>
<gene>
    <name evidence="1" type="ORF">FAZ69_22420</name>
</gene>
<evidence type="ECO:0000313" key="1">
    <source>
        <dbReference type="EMBL" id="TKC83954.1"/>
    </source>
</evidence>
<protein>
    <submittedName>
        <fullName evidence="1">Phage tail protein</fullName>
    </submittedName>
</protein>
<organism evidence="1 2">
    <name type="scientific">Trinickia terrae</name>
    <dbReference type="NCBI Taxonomy" id="2571161"/>
    <lineage>
        <taxon>Bacteria</taxon>
        <taxon>Pseudomonadati</taxon>
        <taxon>Pseudomonadota</taxon>
        <taxon>Betaproteobacteria</taxon>
        <taxon>Burkholderiales</taxon>
        <taxon>Burkholderiaceae</taxon>
        <taxon>Trinickia</taxon>
    </lineage>
</organism>
<accession>A0A4U1HW12</accession>
<sequence>MSVTTASASATLTADQIIVGTALNGMQYLLSNYSETINLATTGAGGMDTGSAPASGYVALYAIYNPATGAISILATNATSAVAPNVYGGSHMPSGYTASALLAVWPTTSGSLFGIGYWSGRRFSFVMATVLSTTTVQSSFTSLSISGAVPPNAKSIGGTVTTNNSAASTSVLSVAASSAGIGQQYVDVASSAGAVSGATSFSLQLATAQTIYYSSSANAGSCTFVVQLSSYTI</sequence>
<dbReference type="AlphaFoldDB" id="A0A4U1HW12"/>
<keyword evidence="2" id="KW-1185">Reference proteome</keyword>
<comment type="caution">
    <text evidence="1">The sequence shown here is derived from an EMBL/GenBank/DDBJ whole genome shotgun (WGS) entry which is preliminary data.</text>
</comment>
<dbReference type="Proteomes" id="UP000305539">
    <property type="component" value="Unassembled WGS sequence"/>
</dbReference>
<dbReference type="OrthoDB" id="6481168at2"/>